<reference evidence="1 2" key="1">
    <citation type="submission" date="2018-06" db="EMBL/GenBank/DDBJ databases">
        <authorList>
            <consortium name="Pathogen Informatics"/>
            <person name="Doyle S."/>
        </authorList>
    </citation>
    <scope>NUCLEOTIDE SEQUENCE [LARGE SCALE GENOMIC DNA]</scope>
    <source>
        <strain evidence="1 2">NCTC10295</strain>
    </source>
</reference>
<evidence type="ECO:0000313" key="2">
    <source>
        <dbReference type="Proteomes" id="UP000254651"/>
    </source>
</evidence>
<evidence type="ECO:0000313" key="1">
    <source>
        <dbReference type="EMBL" id="STZ77503.1"/>
    </source>
</evidence>
<sequence>MVDSDKGSTSPVSSSIRAASILPLARSISTACRTAISRLPLRRMASIRADEINLASSRLSSDLPASLRRLRLGLTATASSLR</sequence>
<gene>
    <name evidence="1" type="ORF">NCTC10295_02321</name>
</gene>
<dbReference type="Proteomes" id="UP000254651">
    <property type="component" value="Unassembled WGS sequence"/>
</dbReference>
<dbReference type="EMBL" id="UGQS01000002">
    <property type="protein sequence ID" value="STZ77503.1"/>
    <property type="molecule type" value="Genomic_DNA"/>
</dbReference>
<name>A0A378ULE0_BERDE</name>
<accession>A0A378ULE0</accession>
<keyword evidence="2" id="KW-1185">Reference proteome</keyword>
<proteinExistence type="predicted"/>
<dbReference type="AlphaFoldDB" id="A0A378ULE0"/>
<organism evidence="1 2">
    <name type="scientific">Bergeriella denitrificans</name>
    <name type="common">Neisseria denitrificans</name>
    <dbReference type="NCBI Taxonomy" id="494"/>
    <lineage>
        <taxon>Bacteria</taxon>
        <taxon>Pseudomonadati</taxon>
        <taxon>Pseudomonadota</taxon>
        <taxon>Betaproteobacteria</taxon>
        <taxon>Neisseriales</taxon>
        <taxon>Neisseriaceae</taxon>
        <taxon>Bergeriella</taxon>
    </lineage>
</organism>
<protein>
    <submittedName>
        <fullName evidence="1">Uncharacterized protein</fullName>
    </submittedName>
</protein>